<keyword evidence="11" id="KW-0808">Transferase</keyword>
<dbReference type="FunFam" id="3.40.50.2020:FF:000008">
    <property type="entry name" value="Orotate phosphoribosyltransferase"/>
    <property type="match status" value="1"/>
</dbReference>
<evidence type="ECO:0000256" key="2">
    <source>
        <dbReference type="ARBA" id="ARBA00004861"/>
    </source>
</evidence>
<dbReference type="SUPFAM" id="SSF53271">
    <property type="entry name" value="PRTase-like"/>
    <property type="match status" value="1"/>
</dbReference>
<dbReference type="CDD" id="cd04725">
    <property type="entry name" value="OMP_decarboxylase_like"/>
    <property type="match status" value="1"/>
</dbReference>
<reference evidence="19" key="2">
    <citation type="submission" date="2010-04" db="EMBL/GenBank/DDBJ databases">
        <authorList>
            <person name="Buell R."/>
            <person name="Hamilton J."/>
            <person name="Hostetler J."/>
        </authorList>
    </citation>
    <scope>NUCLEOTIDE SEQUENCE [LARGE SCALE GENOMIC DNA]</scope>
    <source>
        <strain evidence="19">DAOM:BR144</strain>
    </source>
</reference>
<dbReference type="OMA" id="PNPEMMP"/>
<dbReference type="PANTHER" id="PTHR43375">
    <property type="entry name" value="OROTIDINE 5'-PHOSPHATE DECARBOXYLASE"/>
    <property type="match status" value="1"/>
</dbReference>
<dbReference type="AlphaFoldDB" id="K3X7C1"/>
<dbReference type="HOGENOM" id="CLU_027768_0_0_1"/>
<comment type="similarity">
    <text evidence="4">Belongs to the purine/pyrimidine phosphoribosyltransferase family. PyrE subfamily.</text>
</comment>
<comment type="catalytic activity">
    <reaction evidence="16">
        <text>orotidine 5'-phosphate + H(+) = UMP + CO2</text>
        <dbReference type="Rhea" id="RHEA:11596"/>
        <dbReference type="ChEBI" id="CHEBI:15378"/>
        <dbReference type="ChEBI" id="CHEBI:16526"/>
        <dbReference type="ChEBI" id="CHEBI:57538"/>
        <dbReference type="ChEBI" id="CHEBI:57865"/>
        <dbReference type="EC" id="4.1.1.23"/>
    </reaction>
</comment>
<dbReference type="InterPro" id="IPR001754">
    <property type="entry name" value="OMPdeCOase_dom"/>
</dbReference>
<protein>
    <recommendedName>
        <fullName evidence="9">Orotidine 5'-phosphate decarboxylase</fullName>
        <ecNumber evidence="7">2.4.2.10</ecNumber>
        <ecNumber evidence="8">4.1.1.23</ecNumber>
    </recommendedName>
    <alternativeName>
        <fullName evidence="15">OMP decarboxylase</fullName>
    </alternativeName>
</protein>
<evidence type="ECO:0000256" key="13">
    <source>
        <dbReference type="ARBA" id="ARBA00022975"/>
    </source>
</evidence>
<evidence type="ECO:0000256" key="16">
    <source>
        <dbReference type="ARBA" id="ARBA00049157"/>
    </source>
</evidence>
<evidence type="ECO:0000256" key="4">
    <source>
        <dbReference type="ARBA" id="ARBA00006340"/>
    </source>
</evidence>
<keyword evidence="10" id="KW-0328">Glycosyltransferase</keyword>
<keyword evidence="12" id="KW-0210">Decarboxylase</keyword>
<dbReference type="InParanoid" id="K3X7C1"/>
<dbReference type="PANTHER" id="PTHR43375:SF1">
    <property type="entry name" value="OROTIDINE 5'-PHOSPHATE DECARBOXYLASE"/>
    <property type="match status" value="1"/>
</dbReference>
<accession>K3X7C1</accession>
<dbReference type="InterPro" id="IPR011060">
    <property type="entry name" value="RibuloseP-bd_barrel"/>
</dbReference>
<dbReference type="Gene3D" id="3.20.20.70">
    <property type="entry name" value="Aldolase class I"/>
    <property type="match status" value="1"/>
</dbReference>
<dbReference type="EMBL" id="GL376577">
    <property type="status" value="NOT_ANNOTATED_CDS"/>
    <property type="molecule type" value="Genomic_DNA"/>
</dbReference>
<dbReference type="NCBIfam" id="TIGR02127">
    <property type="entry name" value="pyrF_sub2"/>
    <property type="match status" value="1"/>
</dbReference>
<evidence type="ECO:0000256" key="10">
    <source>
        <dbReference type="ARBA" id="ARBA00022676"/>
    </source>
</evidence>
<evidence type="ECO:0000256" key="1">
    <source>
        <dbReference type="ARBA" id="ARBA00003769"/>
    </source>
</evidence>
<name>K3X7C1_GLOUD</name>
<dbReference type="FunFam" id="3.20.20.70:FF:000183">
    <property type="entry name" value="Orotidine-5-phosphate decarboxylase/orotate phosphoribosyltransferase"/>
    <property type="match status" value="1"/>
</dbReference>
<feature type="domain" description="Orotidine 5'-phosphate decarboxylase" evidence="17">
    <location>
        <begin position="17"/>
        <end position="257"/>
    </location>
</feature>
<evidence type="ECO:0000256" key="11">
    <source>
        <dbReference type="ARBA" id="ARBA00022679"/>
    </source>
</evidence>
<dbReference type="InterPro" id="IPR011995">
    <property type="entry name" value="OMPdecase_type-2"/>
</dbReference>
<keyword evidence="14" id="KW-0456">Lyase</keyword>
<dbReference type="VEuPathDB" id="FungiDB:PYU1_G013093"/>
<comment type="function">
    <text evidence="1">Catalyzes the transfer of a ribosyl phosphate group from 5-phosphoribose 1-diphosphate to orotate, leading to the formation of orotidine monophosphate (OMP).</text>
</comment>
<evidence type="ECO:0000313" key="19">
    <source>
        <dbReference type="Proteomes" id="UP000019132"/>
    </source>
</evidence>
<organism evidence="18 19">
    <name type="scientific">Globisporangium ultimum (strain ATCC 200006 / CBS 805.95 / DAOM BR144)</name>
    <name type="common">Pythium ultimum</name>
    <dbReference type="NCBI Taxonomy" id="431595"/>
    <lineage>
        <taxon>Eukaryota</taxon>
        <taxon>Sar</taxon>
        <taxon>Stramenopiles</taxon>
        <taxon>Oomycota</taxon>
        <taxon>Peronosporomycetes</taxon>
        <taxon>Pythiales</taxon>
        <taxon>Pythiaceae</taxon>
        <taxon>Globisporangium</taxon>
    </lineage>
</organism>
<dbReference type="EC" id="2.4.2.10" evidence="7"/>
<dbReference type="EC" id="4.1.1.23" evidence="8"/>
<reference evidence="19" key="1">
    <citation type="journal article" date="2010" name="Genome Biol.">
        <title>Genome sequence of the necrotrophic plant pathogen Pythium ultimum reveals original pathogenicity mechanisms and effector repertoire.</title>
        <authorList>
            <person name="Levesque C.A."/>
            <person name="Brouwer H."/>
            <person name="Cano L."/>
            <person name="Hamilton J.P."/>
            <person name="Holt C."/>
            <person name="Huitema E."/>
            <person name="Raffaele S."/>
            <person name="Robideau G.P."/>
            <person name="Thines M."/>
            <person name="Win J."/>
            <person name="Zerillo M.M."/>
            <person name="Beakes G.W."/>
            <person name="Boore J.L."/>
            <person name="Busam D."/>
            <person name="Dumas B."/>
            <person name="Ferriera S."/>
            <person name="Fuerstenberg S.I."/>
            <person name="Gachon C.M."/>
            <person name="Gaulin E."/>
            <person name="Govers F."/>
            <person name="Grenville-Briggs L."/>
            <person name="Horner N."/>
            <person name="Hostetler J."/>
            <person name="Jiang R.H."/>
            <person name="Johnson J."/>
            <person name="Krajaejun T."/>
            <person name="Lin H."/>
            <person name="Meijer H.J."/>
            <person name="Moore B."/>
            <person name="Morris P."/>
            <person name="Phuntmart V."/>
            <person name="Puiu D."/>
            <person name="Shetty J."/>
            <person name="Stajich J.E."/>
            <person name="Tripathy S."/>
            <person name="Wawra S."/>
            <person name="van West P."/>
            <person name="Whitty B.R."/>
            <person name="Coutinho P.M."/>
            <person name="Henrissat B."/>
            <person name="Martin F."/>
            <person name="Thomas P.D."/>
            <person name="Tyler B.M."/>
            <person name="De Vries R.P."/>
            <person name="Kamoun S."/>
            <person name="Yandell M."/>
            <person name="Tisserat N."/>
            <person name="Buell C.R."/>
        </authorList>
    </citation>
    <scope>NUCLEOTIDE SEQUENCE</scope>
    <source>
        <strain evidence="19">DAOM:BR144</strain>
    </source>
</reference>
<dbReference type="GO" id="GO:0004590">
    <property type="term" value="F:orotidine-5'-phosphate decarboxylase activity"/>
    <property type="evidence" value="ECO:0007669"/>
    <property type="project" value="UniProtKB-EC"/>
</dbReference>
<keyword evidence="13" id="KW-0665">Pyrimidine biosynthesis</keyword>
<dbReference type="GO" id="GO:0044205">
    <property type="term" value="P:'de novo' UMP biosynthetic process"/>
    <property type="evidence" value="ECO:0007669"/>
    <property type="project" value="UniProtKB-UniPathway"/>
</dbReference>
<comment type="pathway">
    <text evidence="3">Pyrimidine metabolism; UMP biosynthesis via de novo pathway; UMP from orotate: step 1/2.</text>
</comment>
<evidence type="ECO:0000256" key="14">
    <source>
        <dbReference type="ARBA" id="ARBA00023239"/>
    </source>
</evidence>
<evidence type="ECO:0000256" key="7">
    <source>
        <dbReference type="ARBA" id="ARBA00011971"/>
    </source>
</evidence>
<evidence type="ECO:0000313" key="18">
    <source>
        <dbReference type="EnsemblProtists" id="PYU1_T013120"/>
    </source>
</evidence>
<evidence type="ECO:0000256" key="12">
    <source>
        <dbReference type="ARBA" id="ARBA00022793"/>
    </source>
</evidence>
<dbReference type="HAMAP" id="MF_01208">
    <property type="entry name" value="PyrE"/>
    <property type="match status" value="1"/>
</dbReference>
<dbReference type="SUPFAM" id="SSF51366">
    <property type="entry name" value="Ribulose-phoshate binding barrel"/>
    <property type="match status" value="1"/>
</dbReference>
<evidence type="ECO:0000256" key="6">
    <source>
        <dbReference type="ARBA" id="ARBA00011738"/>
    </source>
</evidence>
<evidence type="ECO:0000256" key="8">
    <source>
        <dbReference type="ARBA" id="ARBA00012321"/>
    </source>
</evidence>
<dbReference type="InterPro" id="IPR004467">
    <property type="entry name" value="Or_phspho_trans_dom"/>
</dbReference>
<dbReference type="Proteomes" id="UP000019132">
    <property type="component" value="Unassembled WGS sequence"/>
</dbReference>
<proteinExistence type="inferred from homology"/>
<evidence type="ECO:0000259" key="17">
    <source>
        <dbReference type="SMART" id="SM00934"/>
    </source>
</evidence>
<dbReference type="SMART" id="SM00934">
    <property type="entry name" value="OMPdecase"/>
    <property type="match status" value="1"/>
</dbReference>
<dbReference type="Gene3D" id="3.40.50.2020">
    <property type="match status" value="1"/>
</dbReference>
<dbReference type="InterPro" id="IPR013785">
    <property type="entry name" value="Aldolase_TIM"/>
</dbReference>
<dbReference type="Pfam" id="PF00215">
    <property type="entry name" value="OMPdecase"/>
    <property type="match status" value="1"/>
</dbReference>
<dbReference type="NCBIfam" id="TIGR00336">
    <property type="entry name" value="pyrE"/>
    <property type="match status" value="1"/>
</dbReference>
<evidence type="ECO:0000256" key="9">
    <source>
        <dbReference type="ARBA" id="ARBA00021923"/>
    </source>
</evidence>
<dbReference type="Pfam" id="PF00156">
    <property type="entry name" value="Pribosyltran"/>
    <property type="match status" value="1"/>
</dbReference>
<dbReference type="UniPathway" id="UPA00070">
    <property type="reaction ID" value="UER00119"/>
</dbReference>
<dbReference type="GO" id="GO:0006207">
    <property type="term" value="P:'de novo' pyrimidine nucleobase biosynthetic process"/>
    <property type="evidence" value="ECO:0007669"/>
    <property type="project" value="InterPro"/>
</dbReference>
<sequence>MSFFSQLRARVDTIDSLLCVGLDPHTAELPEPTAAAAEQFCLNLIAQTHAVAAAYKPNSAFFEAFGAEGITALHNVIKAIPAGIPVLLDAKRGDISTTAAAYAVSAFDKLEAHSITLAPYMGVDSIDPFIRGRPERGCFVLCKTSNPSANDFQTLSVSSSNGKASRLLFEEVALKCQEWNSEDNVGLVVGATDVEALRRVRAVTPKLWILAPGIGAQGGNLEEAVFAGLSADGYGMLIPVSRGISKAVNPKEAAESLRDAINAVRKSKLVATASSSTAVALGSNESEFIKFALSFGVLKFGDFTLKSGRKSPYFFNAGLFRTGRALGQLGKFYAQAIHASGVEFDVLFGPAYKGITLSAAVAIAYAELYDVDIPFAYNRKEAKDHGEGGVLVGADMTGKRVLIIDDVITAGTAIVEAMDILKSTNAIVSGVCISLDRQEKVSVTDTRSAIDRVKENFGIPVISIANLDNLVAFLEAAPASDANAPFLPIIKGYRAEFGVSHAT</sequence>
<dbReference type="InterPro" id="IPR029057">
    <property type="entry name" value="PRTase-like"/>
</dbReference>
<comment type="pathway">
    <text evidence="2">Pyrimidine metabolism; UMP biosynthesis via de novo pathway; UMP from orotate: step 2/2.</text>
</comment>
<keyword evidence="19" id="KW-1185">Reference proteome</keyword>
<comment type="similarity">
    <text evidence="5">Belongs to the OMP decarboxylase family. Type 2 subfamily.</text>
</comment>
<dbReference type="InterPro" id="IPR000836">
    <property type="entry name" value="PRTase_dom"/>
</dbReference>
<dbReference type="EnsemblProtists" id="PYU1_T013120">
    <property type="protein sequence ID" value="PYU1_T013120"/>
    <property type="gene ID" value="PYU1_G013093"/>
</dbReference>
<dbReference type="CDD" id="cd06223">
    <property type="entry name" value="PRTases_typeI"/>
    <property type="match status" value="1"/>
</dbReference>
<dbReference type="eggNOG" id="KOG1377">
    <property type="taxonomic scope" value="Eukaryota"/>
</dbReference>
<evidence type="ECO:0000256" key="5">
    <source>
        <dbReference type="ARBA" id="ARBA00008847"/>
    </source>
</evidence>
<dbReference type="GO" id="GO:0004588">
    <property type="term" value="F:orotate phosphoribosyltransferase activity"/>
    <property type="evidence" value="ECO:0007669"/>
    <property type="project" value="UniProtKB-EC"/>
</dbReference>
<dbReference type="InterPro" id="IPR023031">
    <property type="entry name" value="OPRT"/>
</dbReference>
<reference evidence="18" key="3">
    <citation type="submission" date="2015-02" db="UniProtKB">
        <authorList>
            <consortium name="EnsemblProtists"/>
        </authorList>
    </citation>
    <scope>IDENTIFICATION</scope>
    <source>
        <strain evidence="18">DAOM BR144</strain>
    </source>
</reference>
<evidence type="ECO:0000256" key="15">
    <source>
        <dbReference type="ARBA" id="ARBA00033428"/>
    </source>
</evidence>
<comment type="subunit">
    <text evidence="6">Homodimer.</text>
</comment>
<evidence type="ECO:0000256" key="3">
    <source>
        <dbReference type="ARBA" id="ARBA00004889"/>
    </source>
</evidence>
<dbReference type="STRING" id="431595.K3X7C1"/>